<evidence type="ECO:0000256" key="1">
    <source>
        <dbReference type="SAM" id="Phobius"/>
    </source>
</evidence>
<feature type="transmembrane region" description="Helical" evidence="1">
    <location>
        <begin position="209"/>
        <end position="227"/>
    </location>
</feature>
<accession>A0A4Q9WEE8</accession>
<keyword evidence="1" id="KW-0812">Transmembrane</keyword>
<dbReference type="NCBIfam" id="NF041467">
    <property type="entry name" value="caps_synth_Cap8I"/>
    <property type="match status" value="1"/>
</dbReference>
<feature type="transmembrane region" description="Helical" evidence="1">
    <location>
        <begin position="93"/>
        <end position="112"/>
    </location>
</feature>
<reference evidence="2 3" key="1">
    <citation type="journal article" date="2019" name="Sci. Transl. Med.">
        <title>Quorum sensing between bacterial species on the skin protects against epidermal injury in atopic dermatitis.</title>
        <authorList>
            <person name="Williams M.R."/>
        </authorList>
    </citation>
    <scope>NUCLEOTIDE SEQUENCE [LARGE SCALE GENOMIC DNA]</scope>
    <source>
        <strain evidence="2 3">E7</strain>
    </source>
</reference>
<feature type="transmembrane region" description="Helical" evidence="1">
    <location>
        <begin position="256"/>
        <end position="274"/>
    </location>
</feature>
<protein>
    <submittedName>
        <fullName evidence="2">Capsular biosynthesis protein</fullName>
    </submittedName>
</protein>
<feature type="transmembrane region" description="Helical" evidence="1">
    <location>
        <begin position="434"/>
        <end position="455"/>
    </location>
</feature>
<dbReference type="InterPro" id="IPR048185">
    <property type="entry name" value="Cap8I-like"/>
</dbReference>
<sequence length="466" mass="52936">MNKIFNLVITFLFICTVIILISKNEMLLAIMPLSYLIAKTILFFSSNENLKYTRLIYDIFGIIRLILIPLLIGTTEDKIINNLPLGREYFNQAVILISVEYIIGSVILYIFGKLFTDKVSSPKIDYKISGSKIFYGLFIFIVIIIFILSPSTRESISFLVIKTHDNGRGTEVTSGMVVLIRMLLQLALALSFVISSFLSYKKYKIKPKIYYLFLPLILGLINISLIVGERRSIQLYTLISVLVIITILFKYHSKKINILILLVGAFILILMTLYKELYIFNYSSYGAALEASSTDQINFVDQIQSYFYGPTNVASAIDYSNYYQGTFKQFLFDNVRSIFGLNLLIDHDHLITSQLFNQIIYGSKQLTGHLISSAGYGYIYFGPILFFLVLAFNLFLACIFELVLHKTKSLELIFVGTYVYMRVATNIFGHTTPIITLISSIIVVYSLVIITAVIVKNAFSKGDGYK</sequence>
<proteinExistence type="predicted"/>
<evidence type="ECO:0000313" key="2">
    <source>
        <dbReference type="EMBL" id="TBW73699.1"/>
    </source>
</evidence>
<feature type="transmembrane region" description="Helical" evidence="1">
    <location>
        <begin position="172"/>
        <end position="197"/>
    </location>
</feature>
<feature type="transmembrane region" description="Helical" evidence="1">
    <location>
        <begin position="27"/>
        <end position="44"/>
    </location>
</feature>
<organism evidence="2 3">
    <name type="scientific">Staphylococcus lugdunensis</name>
    <dbReference type="NCBI Taxonomy" id="28035"/>
    <lineage>
        <taxon>Bacteria</taxon>
        <taxon>Bacillati</taxon>
        <taxon>Bacillota</taxon>
        <taxon>Bacilli</taxon>
        <taxon>Bacillales</taxon>
        <taxon>Staphylococcaceae</taxon>
        <taxon>Staphylococcus</taxon>
    </lineage>
</organism>
<feature type="transmembrane region" description="Helical" evidence="1">
    <location>
        <begin position="56"/>
        <end position="73"/>
    </location>
</feature>
<comment type="caution">
    <text evidence="2">The sequence shown here is derived from an EMBL/GenBank/DDBJ whole genome shotgun (WGS) entry which is preliminary data.</text>
</comment>
<name>A0A4Q9WEE8_STALU</name>
<feature type="transmembrane region" description="Helical" evidence="1">
    <location>
        <begin position="410"/>
        <end position="428"/>
    </location>
</feature>
<gene>
    <name evidence="2" type="ORF">EQ812_02520</name>
</gene>
<feature type="transmembrane region" description="Helical" evidence="1">
    <location>
        <begin position="5"/>
        <end position="21"/>
    </location>
</feature>
<feature type="transmembrane region" description="Helical" evidence="1">
    <location>
        <begin position="133"/>
        <end position="152"/>
    </location>
</feature>
<dbReference type="Proteomes" id="UP000293637">
    <property type="component" value="Unassembled WGS sequence"/>
</dbReference>
<dbReference type="GeneID" id="58091053"/>
<keyword evidence="1" id="KW-1133">Transmembrane helix</keyword>
<feature type="transmembrane region" description="Helical" evidence="1">
    <location>
        <begin position="233"/>
        <end position="249"/>
    </location>
</feature>
<dbReference type="RefSeq" id="WP_002492403.1">
    <property type="nucleotide sequence ID" value="NZ_AP021848.1"/>
</dbReference>
<evidence type="ECO:0000313" key="3">
    <source>
        <dbReference type="Proteomes" id="UP000293637"/>
    </source>
</evidence>
<feature type="transmembrane region" description="Helical" evidence="1">
    <location>
        <begin position="378"/>
        <end position="403"/>
    </location>
</feature>
<dbReference type="AlphaFoldDB" id="A0A4Q9WEE8"/>
<dbReference type="EMBL" id="SCHB01000001">
    <property type="protein sequence ID" value="TBW73699.1"/>
    <property type="molecule type" value="Genomic_DNA"/>
</dbReference>
<keyword evidence="1" id="KW-0472">Membrane</keyword>